<dbReference type="Proteomes" id="UP000230233">
    <property type="component" value="Chromosome II"/>
</dbReference>
<protein>
    <submittedName>
        <fullName evidence="1">Uncharacterized protein</fullName>
    </submittedName>
</protein>
<accession>A0A2G5UV05</accession>
<dbReference type="AlphaFoldDB" id="A0A2G5UV05"/>
<organism evidence="1 2">
    <name type="scientific">Caenorhabditis nigoni</name>
    <dbReference type="NCBI Taxonomy" id="1611254"/>
    <lineage>
        <taxon>Eukaryota</taxon>
        <taxon>Metazoa</taxon>
        <taxon>Ecdysozoa</taxon>
        <taxon>Nematoda</taxon>
        <taxon>Chromadorea</taxon>
        <taxon>Rhabditida</taxon>
        <taxon>Rhabditina</taxon>
        <taxon>Rhabditomorpha</taxon>
        <taxon>Rhabditoidea</taxon>
        <taxon>Rhabditidae</taxon>
        <taxon>Peloderinae</taxon>
        <taxon>Caenorhabditis</taxon>
    </lineage>
</organism>
<name>A0A2G5UV05_9PELO</name>
<reference evidence="2" key="1">
    <citation type="submission" date="2017-10" db="EMBL/GenBank/DDBJ databases">
        <title>Rapid genome shrinkage in a self-fertile nematode reveals novel sperm competition proteins.</title>
        <authorList>
            <person name="Yin D."/>
            <person name="Schwarz E.M."/>
            <person name="Thomas C.G."/>
            <person name="Felde R.L."/>
            <person name="Korf I.F."/>
            <person name="Cutter A.D."/>
            <person name="Schartner C.M."/>
            <person name="Ralston E.J."/>
            <person name="Meyer B.J."/>
            <person name="Haag E.S."/>
        </authorList>
    </citation>
    <scope>NUCLEOTIDE SEQUENCE [LARGE SCALE GENOMIC DNA]</scope>
    <source>
        <strain evidence="2">JU1422</strain>
    </source>
</reference>
<keyword evidence="2" id="KW-1185">Reference proteome</keyword>
<proteinExistence type="predicted"/>
<evidence type="ECO:0000313" key="2">
    <source>
        <dbReference type="Proteomes" id="UP000230233"/>
    </source>
</evidence>
<evidence type="ECO:0000313" key="1">
    <source>
        <dbReference type="EMBL" id="PIC43323.1"/>
    </source>
</evidence>
<comment type="caution">
    <text evidence="1">The sequence shown here is derived from an EMBL/GenBank/DDBJ whole genome shotgun (WGS) entry which is preliminary data.</text>
</comment>
<sequence>MVFRAVCEMMVEEPNVIQRKSQNDYFNMPKRHELIRIAVRSTPTAPGEQVAECVATVKRDDVKIRVMVGKVCFHSMPPSDVNAPISNPLSSLPSAMDSIQKEFF</sequence>
<dbReference type="EMBL" id="PDUG01000002">
    <property type="protein sequence ID" value="PIC43323.1"/>
    <property type="molecule type" value="Genomic_DNA"/>
</dbReference>
<gene>
    <name evidence="1" type="primary">Cnig_chr_II.g4107</name>
    <name evidence="1" type="ORF">B9Z55_004107</name>
</gene>